<evidence type="ECO:0000256" key="5">
    <source>
        <dbReference type="PROSITE-ProRule" id="PRU00449"/>
    </source>
</evidence>
<feature type="region of interest" description="Disordered" evidence="6">
    <location>
        <begin position="1"/>
        <end position="20"/>
    </location>
</feature>
<dbReference type="Gene3D" id="1.20.5.4770">
    <property type="match status" value="1"/>
</dbReference>
<dbReference type="InterPro" id="IPR035896">
    <property type="entry name" value="AN1-like_Znf"/>
</dbReference>
<dbReference type="Pfam" id="PF01428">
    <property type="entry name" value="zf-AN1"/>
    <property type="match status" value="1"/>
</dbReference>
<dbReference type="Gene3D" id="4.10.1110.10">
    <property type="entry name" value="AN1-like Zinc finger"/>
    <property type="match status" value="1"/>
</dbReference>
<dbReference type="SMART" id="SM00154">
    <property type="entry name" value="ZnF_AN1"/>
    <property type="match status" value="1"/>
</dbReference>
<protein>
    <submittedName>
        <fullName evidence="9">Uncharacterized protein</fullName>
    </submittedName>
</protein>
<dbReference type="GO" id="GO:0003677">
    <property type="term" value="F:DNA binding"/>
    <property type="evidence" value="ECO:0007669"/>
    <property type="project" value="InterPro"/>
</dbReference>
<dbReference type="SUPFAM" id="SSF57716">
    <property type="entry name" value="Glucocorticoid receptor-like (DNA-binding domain)"/>
    <property type="match status" value="1"/>
</dbReference>
<dbReference type="PANTHER" id="PTHR10634:SF98">
    <property type="entry name" value="ZINC FINGER A20 AND AN1 DOMAIN-CONTAINING STRESS-ASSOCIATED PROTEIN 3"/>
    <property type="match status" value="1"/>
</dbReference>
<dbReference type="FunFam" id="4.10.1110.10:FF:000001">
    <property type="entry name" value="Zinc finger AN1-type containing 6"/>
    <property type="match status" value="1"/>
</dbReference>
<evidence type="ECO:0000256" key="4">
    <source>
        <dbReference type="ARBA" id="ARBA00022833"/>
    </source>
</evidence>
<reference evidence="9" key="1">
    <citation type="submission" date="2021-01" db="UniProtKB">
        <authorList>
            <consortium name="EnsemblPlants"/>
        </authorList>
    </citation>
    <scope>IDENTIFICATION</scope>
</reference>
<dbReference type="Pfam" id="PF01754">
    <property type="entry name" value="zf-A20"/>
    <property type="match status" value="1"/>
</dbReference>
<dbReference type="GO" id="GO:0008270">
    <property type="term" value="F:zinc ion binding"/>
    <property type="evidence" value="ECO:0007669"/>
    <property type="project" value="UniProtKB-KW"/>
</dbReference>
<comment type="function">
    <text evidence="1">May be involved in environmental stress response.</text>
</comment>
<dbReference type="PROSITE" id="PS51036">
    <property type="entry name" value="ZF_A20"/>
    <property type="match status" value="1"/>
</dbReference>
<keyword evidence="4" id="KW-0862">Zinc</keyword>
<evidence type="ECO:0000256" key="1">
    <source>
        <dbReference type="ARBA" id="ARBA00003732"/>
    </source>
</evidence>
<evidence type="ECO:0000313" key="10">
    <source>
        <dbReference type="Proteomes" id="UP000594263"/>
    </source>
</evidence>
<dbReference type="InterPro" id="IPR050652">
    <property type="entry name" value="AN1_A20_ZnFinger"/>
</dbReference>
<evidence type="ECO:0000256" key="2">
    <source>
        <dbReference type="ARBA" id="ARBA00022723"/>
    </source>
</evidence>
<evidence type="ECO:0000256" key="3">
    <source>
        <dbReference type="ARBA" id="ARBA00022771"/>
    </source>
</evidence>
<dbReference type="PROSITE" id="PS51039">
    <property type="entry name" value="ZF_AN1"/>
    <property type="match status" value="1"/>
</dbReference>
<dbReference type="Gramene" id="Kaladp0046s0320.1.v1.1">
    <property type="protein sequence ID" value="Kaladp0046s0320.1.v1.1.CDS.1"/>
    <property type="gene ID" value="Kaladp0046s0320.v1.1"/>
</dbReference>
<feature type="domain" description="A20-type" evidence="7">
    <location>
        <begin position="15"/>
        <end position="49"/>
    </location>
</feature>
<evidence type="ECO:0000259" key="7">
    <source>
        <dbReference type="PROSITE" id="PS51036"/>
    </source>
</evidence>
<evidence type="ECO:0000259" key="8">
    <source>
        <dbReference type="PROSITE" id="PS51039"/>
    </source>
</evidence>
<sequence length="150" mass="16140">MGSECNSNDATSLHQTEPSPCSNGCGFFGTAATKGLCSKCYRDLTIQASQAKSAVDKSFAPPLKIAHNKPAPKAESSAKPHDWGVPVKNRCGKCNRKVGLTGFQCRCGHTFCGSHRYAEEHDCDFDFKAKAKTEIAKANPLVKADKLEGF</sequence>
<dbReference type="Proteomes" id="UP000594263">
    <property type="component" value="Unplaced"/>
</dbReference>
<dbReference type="InterPro" id="IPR000058">
    <property type="entry name" value="Znf_AN1"/>
</dbReference>
<dbReference type="SUPFAM" id="SSF118310">
    <property type="entry name" value="AN1-like Zinc finger"/>
    <property type="match status" value="1"/>
</dbReference>
<dbReference type="AlphaFoldDB" id="A0A7N0TVH2"/>
<dbReference type="EnsemblPlants" id="Kaladp0046s0320.1.v1.1">
    <property type="protein sequence ID" value="Kaladp0046s0320.1.v1.1.CDS.1"/>
    <property type="gene ID" value="Kaladp0046s0320.v1.1"/>
</dbReference>
<organism evidence="9 10">
    <name type="scientific">Kalanchoe fedtschenkoi</name>
    <name type="common">Lavender scallops</name>
    <name type="synonym">South American air plant</name>
    <dbReference type="NCBI Taxonomy" id="63787"/>
    <lineage>
        <taxon>Eukaryota</taxon>
        <taxon>Viridiplantae</taxon>
        <taxon>Streptophyta</taxon>
        <taxon>Embryophyta</taxon>
        <taxon>Tracheophyta</taxon>
        <taxon>Spermatophyta</taxon>
        <taxon>Magnoliopsida</taxon>
        <taxon>eudicotyledons</taxon>
        <taxon>Gunneridae</taxon>
        <taxon>Pentapetalae</taxon>
        <taxon>Saxifragales</taxon>
        <taxon>Crassulaceae</taxon>
        <taxon>Kalanchoe</taxon>
    </lineage>
</organism>
<dbReference type="SMART" id="SM00259">
    <property type="entry name" value="ZnF_A20"/>
    <property type="match status" value="1"/>
</dbReference>
<dbReference type="OMA" id="ECNSNDA"/>
<keyword evidence="10" id="KW-1185">Reference proteome</keyword>
<name>A0A7N0TVH2_KALFE</name>
<evidence type="ECO:0000256" key="6">
    <source>
        <dbReference type="SAM" id="MobiDB-lite"/>
    </source>
</evidence>
<keyword evidence="3 5" id="KW-0863">Zinc-finger</keyword>
<feature type="domain" description="AN1-type" evidence="8">
    <location>
        <begin position="85"/>
        <end position="131"/>
    </location>
</feature>
<proteinExistence type="predicted"/>
<keyword evidence="2" id="KW-0479">Metal-binding</keyword>
<dbReference type="PANTHER" id="PTHR10634">
    <property type="entry name" value="AN1-TYPE ZINC FINGER PROTEIN"/>
    <property type="match status" value="1"/>
</dbReference>
<dbReference type="InterPro" id="IPR002653">
    <property type="entry name" value="Znf_A20"/>
</dbReference>
<evidence type="ECO:0000313" key="9">
    <source>
        <dbReference type="EnsemblPlants" id="Kaladp0046s0320.1.v1.1.CDS.1"/>
    </source>
</evidence>
<accession>A0A7N0TVH2</accession>